<organism evidence="3 4">
    <name type="scientific">Alteraurantiacibacter aestuarii</name>
    <dbReference type="NCBI Taxonomy" id="650004"/>
    <lineage>
        <taxon>Bacteria</taxon>
        <taxon>Pseudomonadati</taxon>
        <taxon>Pseudomonadota</taxon>
        <taxon>Alphaproteobacteria</taxon>
        <taxon>Sphingomonadales</taxon>
        <taxon>Erythrobacteraceae</taxon>
        <taxon>Alteraurantiacibacter</taxon>
    </lineage>
</organism>
<protein>
    <recommendedName>
        <fullName evidence="5">Peptidase C-terminal archaeal/bacterial domain-containing protein</fullName>
    </recommendedName>
</protein>
<accession>A0A844ZK22</accession>
<feature type="region of interest" description="Disordered" evidence="1">
    <location>
        <begin position="395"/>
        <end position="418"/>
    </location>
</feature>
<evidence type="ECO:0000313" key="4">
    <source>
        <dbReference type="Proteomes" id="UP000435243"/>
    </source>
</evidence>
<keyword evidence="4" id="KW-1185">Reference proteome</keyword>
<evidence type="ECO:0000256" key="2">
    <source>
        <dbReference type="SAM" id="SignalP"/>
    </source>
</evidence>
<evidence type="ECO:0008006" key="5">
    <source>
        <dbReference type="Google" id="ProtNLM"/>
    </source>
</evidence>
<feature type="signal peptide" evidence="2">
    <location>
        <begin position="1"/>
        <end position="25"/>
    </location>
</feature>
<gene>
    <name evidence="3" type="ORF">GRI32_03670</name>
</gene>
<feature type="chain" id="PRO_5032391281" description="Peptidase C-terminal archaeal/bacterial domain-containing protein" evidence="2">
    <location>
        <begin position="26"/>
        <end position="418"/>
    </location>
</feature>
<dbReference type="AlphaFoldDB" id="A0A844ZK22"/>
<evidence type="ECO:0000313" key="3">
    <source>
        <dbReference type="EMBL" id="MXO87833.1"/>
    </source>
</evidence>
<dbReference type="EMBL" id="WTYY01000002">
    <property type="protein sequence ID" value="MXO87833.1"/>
    <property type="molecule type" value="Genomic_DNA"/>
</dbReference>
<dbReference type="RefSeq" id="WP_160589783.1">
    <property type="nucleotide sequence ID" value="NZ_BAAAFP010000002.1"/>
</dbReference>
<reference evidence="3 4" key="1">
    <citation type="submission" date="2019-12" db="EMBL/GenBank/DDBJ databases">
        <title>Genomic-based taxomic classification of the family Erythrobacteraceae.</title>
        <authorList>
            <person name="Xu L."/>
        </authorList>
    </citation>
    <scope>NUCLEOTIDE SEQUENCE [LARGE SCALE GENOMIC DNA]</scope>
    <source>
        <strain evidence="3 4">JCM 16339</strain>
    </source>
</reference>
<dbReference type="OrthoDB" id="733404at2"/>
<evidence type="ECO:0000256" key="1">
    <source>
        <dbReference type="SAM" id="MobiDB-lite"/>
    </source>
</evidence>
<dbReference type="Proteomes" id="UP000435243">
    <property type="component" value="Unassembled WGS sequence"/>
</dbReference>
<comment type="caution">
    <text evidence="3">The sequence shown here is derived from an EMBL/GenBank/DDBJ whole genome shotgun (WGS) entry which is preliminary data.</text>
</comment>
<keyword evidence="2" id="KW-0732">Signal</keyword>
<proteinExistence type="predicted"/>
<dbReference type="Gene3D" id="2.60.120.380">
    <property type="match status" value="1"/>
</dbReference>
<name>A0A844ZK22_9SPHN</name>
<sequence length="418" mass="44140">MVFRIGKAALLAGAAAILAPVCASAQDVRNLDDAASEVRIFTDEVGTTPVRYRYTIAPMTSLLIDVIPAAGSDLDPMLTVTDVASGEVLAEDDDGGEGLASRARIFSQEGQQIEIMVSSYAFFSGEETTGRFELQLRPSAYRPAPTRAVSFDSTTRDTLSEGTSHLFTIHGEEGQLLEVAMIANDELIDPTLSIFQGSTADGEPLASNDDGGEGLNALLRFVLPESGTYTIKAEPFEGTSGEYTLRVAAASFPVLQSPQQAIGLGERLSGTLGEGYENGSIDPSQITYQLTEEAIAAIRSGSGEVTFNMTTPLFAEDDFGSNVDAYLELGLETPIGFASLMSDDDGGEGLNSRIAIDLGPLADEPGWLERLRLHASSIGSGGAFEIEVVEGLQPVDDGFEGDENYDGGPPTFRPAPAD</sequence>